<dbReference type="HOGENOM" id="CLU_2483066_0_0_1"/>
<accession>A0A067MLT0</accession>
<protein>
    <submittedName>
        <fullName evidence="1">Uncharacterized protein</fullName>
    </submittedName>
</protein>
<evidence type="ECO:0000313" key="2">
    <source>
        <dbReference type="Proteomes" id="UP000027195"/>
    </source>
</evidence>
<dbReference type="Proteomes" id="UP000027195">
    <property type="component" value="Unassembled WGS sequence"/>
</dbReference>
<dbReference type="EMBL" id="KL198027">
    <property type="protein sequence ID" value="KDQ16504.1"/>
    <property type="molecule type" value="Genomic_DNA"/>
</dbReference>
<keyword evidence="2" id="KW-1185">Reference proteome</keyword>
<reference evidence="2" key="1">
    <citation type="journal article" date="2014" name="Proc. Natl. Acad. Sci. U.S.A.">
        <title>Extensive sampling of basidiomycete genomes demonstrates inadequacy of the white-rot/brown-rot paradigm for wood decay fungi.</title>
        <authorList>
            <person name="Riley R."/>
            <person name="Salamov A.A."/>
            <person name="Brown D.W."/>
            <person name="Nagy L.G."/>
            <person name="Floudas D."/>
            <person name="Held B.W."/>
            <person name="Levasseur A."/>
            <person name="Lombard V."/>
            <person name="Morin E."/>
            <person name="Otillar R."/>
            <person name="Lindquist E.A."/>
            <person name="Sun H."/>
            <person name="LaButti K.M."/>
            <person name="Schmutz J."/>
            <person name="Jabbour D."/>
            <person name="Luo H."/>
            <person name="Baker S.E."/>
            <person name="Pisabarro A.G."/>
            <person name="Walton J.D."/>
            <person name="Blanchette R.A."/>
            <person name="Henrissat B."/>
            <person name="Martin F."/>
            <person name="Cullen D."/>
            <person name="Hibbett D.S."/>
            <person name="Grigoriev I.V."/>
        </authorList>
    </citation>
    <scope>NUCLEOTIDE SEQUENCE [LARGE SCALE GENOMIC DNA]</scope>
    <source>
        <strain evidence="2">FD-172 SS1</strain>
    </source>
</reference>
<organism evidence="1 2">
    <name type="scientific">Botryobasidium botryosum (strain FD-172 SS1)</name>
    <dbReference type="NCBI Taxonomy" id="930990"/>
    <lineage>
        <taxon>Eukaryota</taxon>
        <taxon>Fungi</taxon>
        <taxon>Dikarya</taxon>
        <taxon>Basidiomycota</taxon>
        <taxon>Agaricomycotina</taxon>
        <taxon>Agaricomycetes</taxon>
        <taxon>Cantharellales</taxon>
        <taxon>Botryobasidiaceae</taxon>
        <taxon>Botryobasidium</taxon>
    </lineage>
</organism>
<evidence type="ECO:0000313" key="1">
    <source>
        <dbReference type="EMBL" id="KDQ16504.1"/>
    </source>
</evidence>
<proteinExistence type="predicted"/>
<sequence length="87" mass="9237">MLALGLARAFRHSIPISPVTPAAVEEPSIRQSSVQNLFTEIDSRISFRLPRTASNAPVSSSSPTFGRLLALLAHSSTPGCAHKSPQV</sequence>
<name>A0A067MLT0_BOTB1</name>
<gene>
    <name evidence="1" type="ORF">BOTBODRAFT_251205</name>
</gene>
<dbReference type="InParanoid" id="A0A067MLT0"/>
<dbReference type="AlphaFoldDB" id="A0A067MLT0"/>